<dbReference type="InterPro" id="IPR003439">
    <property type="entry name" value="ABC_transporter-like_ATP-bd"/>
</dbReference>
<dbReference type="EC" id="3.6.3.-" evidence="12"/>
<dbReference type="Gene3D" id="3.40.50.300">
    <property type="entry name" value="P-loop containing nucleotide triphosphate hydrolases"/>
    <property type="match status" value="1"/>
</dbReference>
<dbReference type="PROSITE" id="PS00211">
    <property type="entry name" value="ABC_TRANSPORTER_1"/>
    <property type="match status" value="1"/>
</dbReference>
<proteinExistence type="predicted"/>
<dbReference type="Proteomes" id="UP000254919">
    <property type="component" value="Unassembled WGS sequence"/>
</dbReference>
<dbReference type="FunFam" id="3.40.50.300:FF:000221">
    <property type="entry name" value="Multidrug ABC transporter ATP-binding protein"/>
    <property type="match status" value="1"/>
</dbReference>
<evidence type="ECO:0000256" key="4">
    <source>
        <dbReference type="ARBA" id="ARBA00022692"/>
    </source>
</evidence>
<dbReference type="InterPro" id="IPR003593">
    <property type="entry name" value="AAA+_ATPase"/>
</dbReference>
<dbReference type="GO" id="GO:0015421">
    <property type="term" value="F:ABC-type oligopeptide transporter activity"/>
    <property type="evidence" value="ECO:0007669"/>
    <property type="project" value="TreeGrafter"/>
</dbReference>
<comment type="subcellular location">
    <subcellularLocation>
        <location evidence="1">Cell membrane</location>
        <topology evidence="1">Multi-pass membrane protein</topology>
    </subcellularLocation>
</comment>
<dbReference type="PANTHER" id="PTHR43394:SF7">
    <property type="entry name" value="ABC TRANSPORTER B FAMILY MEMBER 28"/>
    <property type="match status" value="1"/>
</dbReference>
<keyword evidence="6 12" id="KW-0067">ATP-binding</keyword>
<dbReference type="InterPro" id="IPR036640">
    <property type="entry name" value="ABC1_TM_sf"/>
</dbReference>
<organism evidence="12 13">
    <name type="scientific">Roseomonas mucosa</name>
    <dbReference type="NCBI Taxonomy" id="207340"/>
    <lineage>
        <taxon>Bacteria</taxon>
        <taxon>Pseudomonadati</taxon>
        <taxon>Pseudomonadota</taxon>
        <taxon>Alphaproteobacteria</taxon>
        <taxon>Acetobacterales</taxon>
        <taxon>Roseomonadaceae</taxon>
        <taxon>Roseomonas</taxon>
    </lineage>
</organism>
<keyword evidence="5" id="KW-0547">Nucleotide-binding</keyword>
<evidence type="ECO:0000256" key="5">
    <source>
        <dbReference type="ARBA" id="ARBA00022741"/>
    </source>
</evidence>
<feature type="domain" description="ABC transmembrane type-1" evidence="11">
    <location>
        <begin position="34"/>
        <end position="314"/>
    </location>
</feature>
<evidence type="ECO:0000259" key="10">
    <source>
        <dbReference type="PROSITE" id="PS50893"/>
    </source>
</evidence>
<dbReference type="RefSeq" id="WP_019459640.1">
    <property type="nucleotide sequence ID" value="NZ_AP031462.1"/>
</dbReference>
<evidence type="ECO:0000313" key="12">
    <source>
        <dbReference type="EMBL" id="SUE38050.1"/>
    </source>
</evidence>
<dbReference type="SUPFAM" id="SSF90123">
    <property type="entry name" value="ABC transporter transmembrane region"/>
    <property type="match status" value="1"/>
</dbReference>
<dbReference type="CDD" id="cd18552">
    <property type="entry name" value="ABC_6TM_MsbA_like"/>
    <property type="match status" value="1"/>
</dbReference>
<feature type="transmembrane region" description="Helical" evidence="9">
    <location>
        <begin position="33"/>
        <end position="53"/>
    </location>
</feature>
<gene>
    <name evidence="12" type="primary">msbA_1</name>
    <name evidence="12" type="ORF">NCTC13291_00471</name>
</gene>
<dbReference type="InterPro" id="IPR017871">
    <property type="entry name" value="ABC_transporter-like_CS"/>
</dbReference>
<protein>
    <submittedName>
        <fullName evidence="12">Lipid A export ATP-binding/permease protein MsbA</fullName>
        <ecNumber evidence="12">3.6.3.-</ecNumber>
    </submittedName>
</protein>
<keyword evidence="4 9" id="KW-0812">Transmembrane</keyword>
<evidence type="ECO:0000259" key="11">
    <source>
        <dbReference type="PROSITE" id="PS50929"/>
    </source>
</evidence>
<feature type="domain" description="ABC transporter" evidence="10">
    <location>
        <begin position="348"/>
        <end position="583"/>
    </location>
</feature>
<name>A0A379MVR9_9PROT</name>
<evidence type="ECO:0000256" key="2">
    <source>
        <dbReference type="ARBA" id="ARBA00022448"/>
    </source>
</evidence>
<dbReference type="GO" id="GO:0005524">
    <property type="term" value="F:ATP binding"/>
    <property type="evidence" value="ECO:0007669"/>
    <property type="project" value="UniProtKB-KW"/>
</dbReference>
<sequence>MARPKHPPISAETTRALTGRLWRDYVRQHPRGILVAILCTGAVAGLTALYPVVIQQAFDLFTSGDPRITWLVPPAIILLTCLKALAQYGQAVSVQAVVLRVIEAVQNDLFRALTRADLAIVAREAPARHAARFTADAQAIREALTKAINGVADLLTVVGLVGSMVWLDWQMTLVAALLYPVAVVPVLRLGKRIRRASGGMQDRVGELAATLTESFSAARVVRTYRLEDSEEARARGAFAQLRAALMGINRIRSSLDPMLEAIGGVAVAAILAVVGWRVSQGAGTVGQFTGFVAALLIASRPVRALGSLNAALQEGLAGLSRVFAVMDTKPRIASPAGAPGLPPGHGRVEFADVAFAYEGGGDTALRGVSFVAEPGRTLALVGPSGAGKSTALALLPRLYDVTGGRVTLDGADVREVSLASLRDAIAYVGQDAVIFDDTAFSNIASGRPGATRAEVEDAARAAAAHGFLSALPQGYDTVLGPGGSRLSGGQKQRVSLARALLRNPRVLLLDEATSALDAENEAAVQDAIARLRAGRTTLVVAHRLSTVRDADLIVAMEGGRAVEQGTHAELMRRDGLYARLVRTQSFVAA</sequence>
<dbReference type="PANTHER" id="PTHR43394">
    <property type="entry name" value="ATP-DEPENDENT PERMEASE MDL1, MITOCHONDRIAL"/>
    <property type="match status" value="1"/>
</dbReference>
<dbReference type="AlphaFoldDB" id="A0A379MVR9"/>
<dbReference type="PROSITE" id="PS50893">
    <property type="entry name" value="ABC_TRANSPORTER_2"/>
    <property type="match status" value="1"/>
</dbReference>
<dbReference type="Pfam" id="PF00005">
    <property type="entry name" value="ABC_tran"/>
    <property type="match status" value="1"/>
</dbReference>
<dbReference type="InterPro" id="IPR011527">
    <property type="entry name" value="ABC1_TM_dom"/>
</dbReference>
<evidence type="ECO:0000256" key="1">
    <source>
        <dbReference type="ARBA" id="ARBA00004651"/>
    </source>
</evidence>
<reference evidence="12 13" key="1">
    <citation type="submission" date="2018-06" db="EMBL/GenBank/DDBJ databases">
        <authorList>
            <consortium name="Pathogen Informatics"/>
            <person name="Doyle S."/>
        </authorList>
    </citation>
    <scope>NUCLEOTIDE SEQUENCE [LARGE SCALE GENOMIC DNA]</scope>
    <source>
        <strain evidence="12 13">NCTC13291</strain>
    </source>
</reference>
<keyword evidence="8 9" id="KW-0472">Membrane</keyword>
<evidence type="ECO:0000313" key="13">
    <source>
        <dbReference type="Proteomes" id="UP000254919"/>
    </source>
</evidence>
<dbReference type="Gene3D" id="1.20.1560.10">
    <property type="entry name" value="ABC transporter type 1, transmembrane domain"/>
    <property type="match status" value="1"/>
</dbReference>
<dbReference type="GeneID" id="99635493"/>
<feature type="transmembrane region" description="Helical" evidence="9">
    <location>
        <begin position="147"/>
        <end position="167"/>
    </location>
</feature>
<accession>A0A379MVR9</accession>
<evidence type="ECO:0000256" key="7">
    <source>
        <dbReference type="ARBA" id="ARBA00022989"/>
    </source>
</evidence>
<dbReference type="GO" id="GO:0016887">
    <property type="term" value="F:ATP hydrolysis activity"/>
    <property type="evidence" value="ECO:0007669"/>
    <property type="project" value="InterPro"/>
</dbReference>
<dbReference type="PROSITE" id="PS50929">
    <property type="entry name" value="ABC_TM1F"/>
    <property type="match status" value="1"/>
</dbReference>
<evidence type="ECO:0000256" key="8">
    <source>
        <dbReference type="ARBA" id="ARBA00023136"/>
    </source>
</evidence>
<keyword evidence="12" id="KW-0378">Hydrolase</keyword>
<feature type="transmembrane region" description="Helical" evidence="9">
    <location>
        <begin position="68"/>
        <end position="86"/>
    </location>
</feature>
<evidence type="ECO:0000256" key="3">
    <source>
        <dbReference type="ARBA" id="ARBA00022475"/>
    </source>
</evidence>
<evidence type="ECO:0000256" key="6">
    <source>
        <dbReference type="ARBA" id="ARBA00022840"/>
    </source>
</evidence>
<evidence type="ECO:0000256" key="9">
    <source>
        <dbReference type="SAM" id="Phobius"/>
    </source>
</evidence>
<keyword evidence="2" id="KW-0813">Transport</keyword>
<dbReference type="GO" id="GO:0005886">
    <property type="term" value="C:plasma membrane"/>
    <property type="evidence" value="ECO:0007669"/>
    <property type="project" value="UniProtKB-SubCell"/>
</dbReference>
<dbReference type="Pfam" id="PF00664">
    <property type="entry name" value="ABC_membrane"/>
    <property type="match status" value="1"/>
</dbReference>
<keyword evidence="3" id="KW-1003">Cell membrane</keyword>
<dbReference type="SUPFAM" id="SSF52540">
    <property type="entry name" value="P-loop containing nucleoside triphosphate hydrolases"/>
    <property type="match status" value="1"/>
</dbReference>
<feature type="transmembrane region" description="Helical" evidence="9">
    <location>
        <begin position="258"/>
        <end position="276"/>
    </location>
</feature>
<dbReference type="GO" id="GO:0090374">
    <property type="term" value="P:oligopeptide export from mitochondrion"/>
    <property type="evidence" value="ECO:0007669"/>
    <property type="project" value="TreeGrafter"/>
</dbReference>
<keyword evidence="7 9" id="KW-1133">Transmembrane helix</keyword>
<dbReference type="SMART" id="SM00382">
    <property type="entry name" value="AAA"/>
    <property type="match status" value="1"/>
</dbReference>
<dbReference type="EMBL" id="UGVN01000001">
    <property type="protein sequence ID" value="SUE38050.1"/>
    <property type="molecule type" value="Genomic_DNA"/>
</dbReference>
<feature type="transmembrane region" description="Helical" evidence="9">
    <location>
        <begin position="173"/>
        <end position="190"/>
    </location>
</feature>
<dbReference type="InterPro" id="IPR027417">
    <property type="entry name" value="P-loop_NTPase"/>
</dbReference>
<dbReference type="InterPro" id="IPR039421">
    <property type="entry name" value="Type_1_exporter"/>
</dbReference>